<dbReference type="PANTHER" id="PTHR28076">
    <property type="entry name" value="SPORULATION-SPECIFIC PROTEIN 71"/>
    <property type="match status" value="1"/>
</dbReference>
<feature type="region of interest" description="Disordered" evidence="1">
    <location>
        <begin position="1143"/>
        <end position="1184"/>
    </location>
</feature>
<dbReference type="InterPro" id="IPR057379">
    <property type="entry name" value="PH_SPO71"/>
</dbReference>
<feature type="domain" description="PH" evidence="2">
    <location>
        <begin position="729"/>
        <end position="940"/>
    </location>
</feature>
<feature type="compositionally biased region" description="Polar residues" evidence="1">
    <location>
        <begin position="267"/>
        <end position="287"/>
    </location>
</feature>
<dbReference type="InterPro" id="IPR029217">
    <property type="entry name" value="Spo7_2_N"/>
</dbReference>
<sequence length="1235" mass="140891">MSFNAQVIKDVAVDPEAYASYVLKDAPLGRDKIKVARIPRESFTAFRLIYASPTEISMNSRTVLLGGVPKLWYVQRTNDFLRSLDRLTNKGLWKRVEMVQHYASSLSHRESKSKARRDYWSREELPDEQEPDQGKASSGVQGESQDRHGYTVSKMVAGTQVPLRPKKAQTFAAPTSGRSGAWKKGHGLKERRTFATSERPDIDTTSTTITLNRSNTPAQDRFEPSLELDGRLADGTDADDSLSWFGTAESEPEPNIYNINSTTIRSTTEHSYSTSGQGSKPNALTSSLREEQTADVKISPELASLRKESKTSRYIPMSGTRLPSPDNNFSDADSTYSSISGPTFSSKPFDYSRNILPLATLGPIPEKLSREETDLILKLESHHKLLSEVKSLVFRTGKVLHFDKLHRDIRKIVDTEIPLPQRFFKKYKPGEVVKMEKMLVLVKSAISAKTPPLDFSEHETVETRVIERWKEYIVVARATGKLETPLFLQFYRHRNIPRFARINRLFGESHSSSMDFVFDTSCVTGFYSTLDKTIHVLRPSVEGLNAQTSDGSGNIDAFRIYILRCSSSLSASEWLNFFQSSGGIDNRAENLTVHIPDIDGSVSIPVPVQFQQEFKNQAMQEAESLEILILPRGYKVLLFPILRYLELSIQGKLLEAGFKQQVESWKSVNIRTGFCWKHYDRLEWCSGDQYDLLIGAFALRESHLLEYRRLSQYPRNVELPDGKNLTEPPPIEGFLLKLTDGNGNEKLGALRNAYSRLLYFFTLDGLLFFMQYYKSVPPLPQEAYGEDQLLNHDHDALQKALRNLPHVFEQNPYSLNLDSHIAWLNDQLPPEQFWSKDNYAFACTWRKFAQIVKAEGVIDLSGVIKVSKAAMDMNKKTEMSLKVLSGANKFIWKSQNTVDSALNSIIILTMRNGTKLKLLAPSPEVCDEWVQRLRQLCVYWKSRKKEDLQRQWQTKVANLRNLKIEEAEEANVSESTPKWVTDRGIADDKIYNVSAQSMMRPLMHTGFLYQKPRKHSAFRKFFAILIPGFVILYKCFTRSRGRSCRRITDYKHHLTITIEQCYIYSGYTTSIDLLKRDKEFDRLNPGTNPVPRIYSNGWRSGEEETSRCFTLWFGTKRAISSFEKKSNASSFSEDRSNNIKNARESLGKNDLPNNNDRGDSRSGVNTETEKNSEDDTPQDWVEQSAKNPNFLKLVARLGVTGKSMVFMAKSRQERDLWVIKISSELERLKHESVES</sequence>
<feature type="region of interest" description="Disordered" evidence="1">
    <location>
        <begin position="267"/>
        <end position="328"/>
    </location>
</feature>
<dbReference type="Proteomes" id="UP000191024">
    <property type="component" value="Chromosome H"/>
</dbReference>
<dbReference type="GO" id="GO:1902657">
    <property type="term" value="P:protein localization to prospore membrane"/>
    <property type="evidence" value="ECO:0007669"/>
    <property type="project" value="InterPro"/>
</dbReference>
<accession>A0A1G4KID2</accession>
<gene>
    <name evidence="4" type="ORF">LAMI_0H15170G</name>
</gene>
<dbReference type="Pfam" id="PF15407">
    <property type="entry name" value="Spo7_2_N"/>
    <property type="match status" value="1"/>
</dbReference>
<dbReference type="SUPFAM" id="SSF50729">
    <property type="entry name" value="PH domain-like"/>
    <property type="match status" value="2"/>
</dbReference>
<dbReference type="SMART" id="SM00233">
    <property type="entry name" value="PH"/>
    <property type="match status" value="2"/>
</dbReference>
<protein>
    <submittedName>
        <fullName evidence="4">LAMI_0H15170g1_1</fullName>
    </submittedName>
</protein>
<dbReference type="OrthoDB" id="5579281at2759"/>
<reference evidence="5" key="1">
    <citation type="submission" date="2016-03" db="EMBL/GenBank/DDBJ databases">
        <authorList>
            <person name="Devillers H."/>
        </authorList>
    </citation>
    <scope>NUCLEOTIDE SEQUENCE [LARGE SCALE GENOMIC DNA]</scope>
</reference>
<feature type="domain" description="PH" evidence="2">
    <location>
        <begin position="1002"/>
        <end position="1228"/>
    </location>
</feature>
<dbReference type="Pfam" id="PF23207">
    <property type="entry name" value="PH_SPO71"/>
    <property type="match status" value="1"/>
</dbReference>
<feature type="compositionally biased region" description="Basic and acidic residues" evidence="1">
    <location>
        <begin position="113"/>
        <end position="124"/>
    </location>
</feature>
<dbReference type="InterPro" id="IPR001849">
    <property type="entry name" value="PH_domain"/>
</dbReference>
<evidence type="ECO:0000313" key="4">
    <source>
        <dbReference type="EMBL" id="SCV04320.1"/>
    </source>
</evidence>
<dbReference type="EMBL" id="LT598468">
    <property type="protein sequence ID" value="SCV04320.1"/>
    <property type="molecule type" value="Genomic_DNA"/>
</dbReference>
<keyword evidence="5" id="KW-1185">Reference proteome</keyword>
<evidence type="ECO:0000256" key="1">
    <source>
        <dbReference type="SAM" id="MobiDB-lite"/>
    </source>
</evidence>
<feature type="region of interest" description="Disordered" evidence="1">
    <location>
        <begin position="113"/>
        <end position="149"/>
    </location>
</feature>
<proteinExistence type="predicted"/>
<evidence type="ECO:0000259" key="2">
    <source>
        <dbReference type="SMART" id="SM00233"/>
    </source>
</evidence>
<evidence type="ECO:0000313" key="5">
    <source>
        <dbReference type="Proteomes" id="UP000191024"/>
    </source>
</evidence>
<dbReference type="SMART" id="SM01316">
    <property type="entry name" value="Spo7_2_N"/>
    <property type="match status" value="1"/>
</dbReference>
<dbReference type="GO" id="GO:0005628">
    <property type="term" value="C:prospore membrane"/>
    <property type="evidence" value="ECO:0007669"/>
    <property type="project" value="TreeGrafter"/>
</dbReference>
<dbReference type="InterPro" id="IPR040345">
    <property type="entry name" value="Mug56/Spo71"/>
</dbReference>
<dbReference type="PANTHER" id="PTHR28076:SF1">
    <property type="entry name" value="PROSPORE MEMBRANE ADAPTER PROTEIN SPO71"/>
    <property type="match status" value="1"/>
</dbReference>
<dbReference type="AlphaFoldDB" id="A0A1G4KID2"/>
<dbReference type="InterPro" id="IPR039486">
    <property type="entry name" value="Mug56/Spo71_PH"/>
</dbReference>
<dbReference type="Pfam" id="PF15404">
    <property type="entry name" value="PH_4"/>
    <property type="match status" value="1"/>
</dbReference>
<dbReference type="STRING" id="1230905.A0A1G4KID2"/>
<evidence type="ECO:0000259" key="3">
    <source>
        <dbReference type="SMART" id="SM01316"/>
    </source>
</evidence>
<feature type="region of interest" description="Disordered" evidence="1">
    <location>
        <begin position="169"/>
        <end position="192"/>
    </location>
</feature>
<organism evidence="4 5">
    <name type="scientific">Lachancea mirantina</name>
    <dbReference type="NCBI Taxonomy" id="1230905"/>
    <lineage>
        <taxon>Eukaryota</taxon>
        <taxon>Fungi</taxon>
        <taxon>Dikarya</taxon>
        <taxon>Ascomycota</taxon>
        <taxon>Saccharomycotina</taxon>
        <taxon>Saccharomycetes</taxon>
        <taxon>Saccharomycetales</taxon>
        <taxon>Saccharomycetaceae</taxon>
        <taxon>Lachancea</taxon>
    </lineage>
</organism>
<feature type="domain" description="Sporulation-specific protein 71 N-terminal" evidence="3">
    <location>
        <begin position="34"/>
        <end position="100"/>
    </location>
</feature>
<name>A0A1G4KID2_9SACH</name>